<proteinExistence type="predicted"/>
<evidence type="ECO:0000313" key="1">
    <source>
        <dbReference type="EMBL" id="AXI77270.1"/>
    </source>
</evidence>
<protein>
    <submittedName>
        <fullName evidence="1">Acyl carrier protein</fullName>
    </submittedName>
</protein>
<dbReference type="AlphaFoldDB" id="A0A345SU65"/>
<dbReference type="SUPFAM" id="SSF47336">
    <property type="entry name" value="ACP-like"/>
    <property type="match status" value="1"/>
</dbReference>
<organism evidence="1 2">
    <name type="scientific">Peterkaempfera bronchialis</name>
    <dbReference type="NCBI Taxonomy" id="2126346"/>
    <lineage>
        <taxon>Bacteria</taxon>
        <taxon>Bacillati</taxon>
        <taxon>Actinomycetota</taxon>
        <taxon>Actinomycetes</taxon>
        <taxon>Kitasatosporales</taxon>
        <taxon>Streptomycetaceae</taxon>
        <taxon>Peterkaempfera</taxon>
    </lineage>
</organism>
<evidence type="ECO:0000313" key="2">
    <source>
        <dbReference type="Proteomes" id="UP000249340"/>
    </source>
</evidence>
<dbReference type="Proteomes" id="UP000249340">
    <property type="component" value="Chromosome"/>
</dbReference>
<dbReference type="EMBL" id="CP031264">
    <property type="protein sequence ID" value="AXI77270.1"/>
    <property type="molecule type" value="Genomic_DNA"/>
</dbReference>
<dbReference type="Gene3D" id="1.10.1200.10">
    <property type="entry name" value="ACP-like"/>
    <property type="match status" value="1"/>
</dbReference>
<gene>
    <name evidence="1" type="ORF">C7M71_007275</name>
</gene>
<sequence length="86" mass="9598">MIGTDEIRRLLTRHQIVPADYEELDDDTPITLDSLALVWLQHVLDEEHGISIDPYGADLDFFTSARGIGTYLANHATDAKDGIHAH</sequence>
<dbReference type="RefSeq" id="WP_111489739.1">
    <property type="nucleotide sequence ID" value="NZ_CP031264.1"/>
</dbReference>
<reference evidence="2" key="1">
    <citation type="submission" date="2018-07" db="EMBL/GenBank/DDBJ databases">
        <title>Streptacidiphilus bronchialis DSM 106435 chromosome.</title>
        <authorList>
            <person name="Batra D."/>
            <person name="Gulvik C.A."/>
        </authorList>
    </citation>
    <scope>NUCLEOTIDE SEQUENCE [LARGE SCALE GENOMIC DNA]</scope>
    <source>
        <strain evidence="2">DSM 106435</strain>
    </source>
</reference>
<name>A0A345SU65_9ACTN</name>
<keyword evidence="2" id="KW-1185">Reference proteome</keyword>
<dbReference type="KEGG" id="stri:C7M71_007275"/>
<dbReference type="InterPro" id="IPR036736">
    <property type="entry name" value="ACP-like_sf"/>
</dbReference>
<accession>A0A345SU65</accession>
<dbReference type="OrthoDB" id="4241482at2"/>